<evidence type="ECO:0000259" key="14">
    <source>
        <dbReference type="SMART" id="SM01032"/>
    </source>
</evidence>
<evidence type="ECO:0000256" key="10">
    <source>
        <dbReference type="SAM" id="MobiDB-lite"/>
    </source>
</evidence>
<dbReference type="Gene3D" id="2.20.20.110">
    <property type="entry name" value="Rad4, beta-hairpin domain BHD1"/>
    <property type="match status" value="1"/>
</dbReference>
<feature type="region of interest" description="Disordered" evidence="10">
    <location>
        <begin position="1614"/>
        <end position="1742"/>
    </location>
</feature>
<evidence type="ECO:0000256" key="4">
    <source>
        <dbReference type="ARBA" id="ARBA00022487"/>
    </source>
</evidence>
<evidence type="ECO:0000256" key="8">
    <source>
        <dbReference type="ARBA" id="ARBA00023204"/>
    </source>
</evidence>
<evidence type="ECO:0000256" key="5">
    <source>
        <dbReference type="ARBA" id="ARBA00022763"/>
    </source>
</evidence>
<evidence type="ECO:0000256" key="6">
    <source>
        <dbReference type="ARBA" id="ARBA00022801"/>
    </source>
</evidence>
<dbReference type="InterPro" id="IPR018327">
    <property type="entry name" value="BHD_2"/>
</dbReference>
<keyword evidence="8" id="KW-0234">DNA repair</keyword>
<feature type="compositionally biased region" description="Basic residues" evidence="10">
    <location>
        <begin position="2145"/>
        <end position="2157"/>
    </location>
</feature>
<keyword evidence="9" id="KW-0539">Nucleus</keyword>
<dbReference type="GO" id="GO:0006281">
    <property type="term" value="P:DNA repair"/>
    <property type="evidence" value="ECO:0007669"/>
    <property type="project" value="UniProtKB-KW"/>
</dbReference>
<dbReference type="InterPro" id="IPR019819">
    <property type="entry name" value="Carboxylesterase_B_CS"/>
</dbReference>
<dbReference type="OrthoDB" id="300780at2759"/>
<dbReference type="InterPro" id="IPR018326">
    <property type="entry name" value="Rad4_beta-hairpin_dom1"/>
</dbReference>
<keyword evidence="6" id="KW-0378">Hydrolase</keyword>
<evidence type="ECO:0000256" key="11">
    <source>
        <dbReference type="SAM" id="SignalP"/>
    </source>
</evidence>
<feature type="region of interest" description="Disordered" evidence="10">
    <location>
        <begin position="1393"/>
        <end position="1456"/>
    </location>
</feature>
<dbReference type="InterPro" id="IPR002018">
    <property type="entry name" value="CarbesteraseB"/>
</dbReference>
<keyword evidence="5" id="KW-0227">DNA damage</keyword>
<evidence type="ECO:0000313" key="16">
    <source>
        <dbReference type="Proteomes" id="UP000494165"/>
    </source>
</evidence>
<evidence type="ECO:0000256" key="7">
    <source>
        <dbReference type="ARBA" id="ARBA00023180"/>
    </source>
</evidence>
<dbReference type="EMBL" id="CADEPI010000036">
    <property type="protein sequence ID" value="CAB3368232.1"/>
    <property type="molecule type" value="Genomic_DNA"/>
</dbReference>
<keyword evidence="4" id="KW-0719">Serine esterase</keyword>
<dbReference type="Pfam" id="PF10403">
    <property type="entry name" value="BHD_1"/>
    <property type="match status" value="1"/>
</dbReference>
<keyword evidence="7" id="KW-0325">Glycoprotein</keyword>
<evidence type="ECO:0000256" key="9">
    <source>
        <dbReference type="ARBA" id="ARBA00023242"/>
    </source>
</evidence>
<dbReference type="GO" id="GO:0005634">
    <property type="term" value="C:nucleus"/>
    <property type="evidence" value="ECO:0007669"/>
    <property type="project" value="UniProtKB-SubCell"/>
</dbReference>
<dbReference type="InterPro" id="IPR018026">
    <property type="entry name" value="DNA_repair_Rad4-like"/>
</dbReference>
<dbReference type="SMART" id="SM01030">
    <property type="entry name" value="BHD_1"/>
    <property type="match status" value="1"/>
</dbReference>
<dbReference type="InterPro" id="IPR038765">
    <property type="entry name" value="Papain-like_cys_pep_sf"/>
</dbReference>
<dbReference type="GO" id="GO:0052689">
    <property type="term" value="F:carboxylic ester hydrolase activity"/>
    <property type="evidence" value="ECO:0007669"/>
    <property type="project" value="UniProtKB-KW"/>
</dbReference>
<comment type="subcellular location">
    <subcellularLocation>
        <location evidence="1">Nucleus</location>
    </subcellularLocation>
</comment>
<evidence type="ECO:0008006" key="17">
    <source>
        <dbReference type="Google" id="ProtNLM"/>
    </source>
</evidence>
<dbReference type="Pfam" id="PF10404">
    <property type="entry name" value="BHD_2"/>
    <property type="match status" value="1"/>
</dbReference>
<dbReference type="FunFam" id="3.30.70.2460:FF:000001">
    <property type="entry name" value="DNA repair protein Rad4 family"/>
    <property type="match status" value="1"/>
</dbReference>
<dbReference type="FunFam" id="3.40.50.1820:FF:000092">
    <property type="entry name" value="Carboxylic ester hydrolase"/>
    <property type="match status" value="2"/>
</dbReference>
<feature type="compositionally biased region" description="Basic and acidic residues" evidence="10">
    <location>
        <begin position="1617"/>
        <end position="1647"/>
    </location>
</feature>
<dbReference type="NCBIfam" id="TIGR00605">
    <property type="entry name" value="rad4"/>
    <property type="match status" value="1"/>
</dbReference>
<feature type="domain" description="Rad4 beta-hairpin" evidence="14">
    <location>
        <begin position="2003"/>
        <end position="2077"/>
    </location>
</feature>
<evidence type="ECO:0000256" key="1">
    <source>
        <dbReference type="ARBA" id="ARBA00004123"/>
    </source>
</evidence>
<dbReference type="SMART" id="SM01032">
    <property type="entry name" value="BHD_3"/>
    <property type="match status" value="1"/>
</dbReference>
<keyword evidence="11" id="KW-0732">Signal</keyword>
<dbReference type="PANTHER" id="PTHR43142:SF1">
    <property type="entry name" value="CARBOXYLIC ESTER HYDROLASE"/>
    <property type="match status" value="1"/>
</dbReference>
<feature type="signal peptide" evidence="11">
    <location>
        <begin position="1"/>
        <end position="24"/>
    </location>
</feature>
<keyword evidence="16" id="KW-1185">Reference proteome</keyword>
<evidence type="ECO:0000256" key="3">
    <source>
        <dbReference type="ARBA" id="ARBA00009525"/>
    </source>
</evidence>
<comment type="caution">
    <text evidence="15">The sequence shown here is derived from an EMBL/GenBank/DDBJ whole genome shotgun (WGS) entry which is preliminary data.</text>
</comment>
<sequence length="2168" mass="243321">MSTVFYLASLIALLGLSELACGSAIQVEVEQGVLQGAVQTSYSGKPFLAFHAIPYAAPPIGPLRFKDPAETPRWEGVRDATNKGPVCIQRDVLFSHSDEIFGQEDCLYLDVYTPNVSRKGENGTGLLPVLVYFHGGGWLCGSAGTYGPDYLMDQDIILVTPNYRLGVFGFLSTEDKTCPGNFGLKDQVAALKWVQKNIGAFGGDAGMVTISGESAGGASVHYHMISPLSQGLFTRAISMSGTVFAPWAFAPNPISNARKYAIANGCSIDDSEELVNCLMKKKAYDLIDTQDVLYEWGIDPILPFRPCLEPQHDGLIFLPAAREKLIERIETLTPFNSIPWIVGYTSHDGAIRTASFSSYAPIMQDIDANFATLGPLTLNYTSDQGAYLAGRIRQFYFGGNKINKENKDIITKMYTERTFSLPIINSLKIMRSYSTVRPIYIYQFGYRGKHSMSSNWDPFSDTDYGVAHMDDIQYVFPAPKHFPTIPNNENSEDAQVMKLMTQIISDFAKTGLPTPSKDSAEGGDFKWNAINKVFPLEIANLSSSMLTGYIKSTEDIEKSYRFWQSLNLQEEGWTKQEDVFVSNHDEFLPRKLRHLCTPPDILTYRNRQGDQLALHNNYIFCASFNMRAVALIFLSVFALLNAPQSVCGSSLQVVVEQGILQGTETRSHSGNPIFSFQGIPYAAPPVGPLRFKEPVEPAKWEGVREANKENPVCIQRDVLFSHSKEIFGQEDCLYLSVYTPRLPRKGEHVSSLPVLIFFHGGGWLCGSAGTYGPDYLLDQDIILVTPSYRLGSFGFLSTENKACPGNFGLKDQVAALKWVQKNIAAFGGDEGMVTIAGESAGGASVHYHMISPMSKGLFNHAISMSGTVYAPWAFSYKPAVQAKKFGKIHGCPVENSEELVDCLRKIDANELVDKTDLLYDWGVEPILPFRPAVEPLSHGGQNFLPASREELIKETERQDPENSIPWMVGYTSHDGGFRVAAYAHDPAILEEIDREFSTLGPLTLNFTTENPKEVADKMRKFYFGEKKIDIQSKDEMIRMFTDRQFLLPIINSLKMMRSYSTARPIYYYRFGYRGKQSMSSNWDPNSNVDYGAVHMDELQYIFSIPKFFPAIPKDTKSKDKQMMRFMTRMVTDFATTGLPTLSKDLFFPVKKIKMPKRKTAPKADVINDDKKKPKLEHFAVTRRQSTRRSTAKAQELIKKQSAESDSEHESVSQSSDEDFVVPKKETKLNGFGKACAVPAINSFLSSDDSSEDEEKPEITKRNKKPAKKAAAAPVKKAAAAPVKKDVAAPAKKTAAAPAKKSSRSVLSSDSESEFEDVAPVKPEVVQVPKILAEVSQLTDSGSDLEDVPAQNLFELFPMLKKQNEVKVEEKKVKAEVEEKKIDSSTLNVSQLLAMGETQEPVPSTSKSELKERNSRSKSKKKQKGADSDGSDWEEVEHGQERSFPKEGVEVNIETETGLKKKKTKTMDLEAIIKRRINQIRREKQVELHKASLLCCLCHGMYVNKKLNAPTLMAVALSILPSQHCYPPKKCDLSYLEKIVSWFKKKITVTDGKADKNLNLVEQLERSFQEMKAPNKKLLVLMFVAMMRSLGLKTRLVISLQPLSLKPSSHDLLAVNAKPEESKSSKEVDKKTDKTAKESQKKKDEKPSKKTTKAAPKKSAVEQKNGKAATKPKRQKKEKESKYFSGKSESSPDVEQKLKSLRKRKTEKYAEASSESDFETTKSSRSKKKSNAAKKEETSDEDDFKPEVLKIKKNSKIPVADRRILSTDSERSNSPQVHKKGKVGIDYWAEVFAEMEEKWISIDIVSGKVHCVEHLYSKASTPVLYVMGFNLDQTVRDLSRRYCPQYHTSTRKQRVDQAWWEEAINPFYGKKSAFDKEEEEEMNKHLQDRPVPKTLSELKSHPLYCLKRHLLKYEGIYPPDAPPLGWFKDEPIFARECVFVLRSRETWLKEAKVVKPKQDPYKIVKSRPKYDRMSGQMVDGQPLELFGPWQTDDYVPPTAKDGKVPRNEYGNVELFKPCMLPKGTVHIPISTLNKVAKKLDIDCAPAMVGFDFHCGGCHPVFDGFVVCEEYKDTLLDAHRQDEEEKAKRGEEKRLKRIYGNWKKLINGLLIREKIMKKYDFGQGSSGKEKDKGPKEAGESSSNSKGTARKLKQPVKRKKQESSEDSSDSS</sequence>
<feature type="domain" description="Rad4 beta-hairpin" evidence="12">
    <location>
        <begin position="1886"/>
        <end position="1938"/>
    </location>
</feature>
<evidence type="ECO:0000313" key="15">
    <source>
        <dbReference type="EMBL" id="CAB3368232.1"/>
    </source>
</evidence>
<dbReference type="PROSITE" id="PS00941">
    <property type="entry name" value="CARBOXYLESTERASE_B_2"/>
    <property type="match status" value="2"/>
</dbReference>
<feature type="compositionally biased region" description="Basic and acidic residues" evidence="10">
    <location>
        <begin position="2125"/>
        <end position="2136"/>
    </location>
</feature>
<dbReference type="CDD" id="cd00312">
    <property type="entry name" value="Esterase_lipase"/>
    <property type="match status" value="1"/>
</dbReference>
<feature type="compositionally biased region" description="Low complexity" evidence="10">
    <location>
        <begin position="1268"/>
        <end position="1309"/>
    </location>
</feature>
<dbReference type="InterPro" id="IPR029058">
    <property type="entry name" value="AB_hydrolase_fold"/>
</dbReference>
<dbReference type="InterPro" id="IPR018328">
    <property type="entry name" value="Rad4_beta-hairpin_dom3"/>
</dbReference>
<dbReference type="InterPro" id="IPR019826">
    <property type="entry name" value="Carboxylesterase_B_AS"/>
</dbReference>
<dbReference type="InterPro" id="IPR036985">
    <property type="entry name" value="Transglutaminase-like_sf"/>
</dbReference>
<dbReference type="InterPro" id="IPR042488">
    <property type="entry name" value="Rad4_BHD3_sf"/>
</dbReference>
<dbReference type="Pfam" id="PF10405">
    <property type="entry name" value="BHD_3"/>
    <property type="match status" value="1"/>
</dbReference>
<dbReference type="Pfam" id="PF03835">
    <property type="entry name" value="Rad4"/>
    <property type="match status" value="1"/>
</dbReference>
<dbReference type="SUPFAM" id="SSF53474">
    <property type="entry name" value="alpha/beta-Hydrolases"/>
    <property type="match status" value="2"/>
</dbReference>
<feature type="domain" description="Rad4 beta-hairpin" evidence="13">
    <location>
        <begin position="1940"/>
        <end position="1996"/>
    </location>
</feature>
<dbReference type="SMART" id="SM01031">
    <property type="entry name" value="BHD_2"/>
    <property type="match status" value="1"/>
</dbReference>
<dbReference type="GO" id="GO:0003677">
    <property type="term" value="F:DNA binding"/>
    <property type="evidence" value="ECO:0007669"/>
    <property type="project" value="InterPro"/>
</dbReference>
<feature type="compositionally biased region" description="Basic and acidic residues" evidence="10">
    <location>
        <begin position="1195"/>
        <end position="1210"/>
    </location>
</feature>
<dbReference type="InterPro" id="IPR018325">
    <property type="entry name" value="Rad4/PNGase_transGLS-fold"/>
</dbReference>
<dbReference type="PANTHER" id="PTHR43142">
    <property type="entry name" value="CARBOXYLIC ESTER HYDROLASE"/>
    <property type="match status" value="1"/>
</dbReference>
<name>A0A8S1C7Y2_9INSE</name>
<dbReference type="Gene3D" id="3.90.260.10">
    <property type="entry name" value="Transglutaminase-like"/>
    <property type="match status" value="1"/>
</dbReference>
<feature type="region of interest" description="Disordered" evidence="10">
    <location>
        <begin position="1244"/>
        <end position="1319"/>
    </location>
</feature>
<gene>
    <name evidence="15" type="ORF">CLODIP_2_CD08111</name>
</gene>
<dbReference type="Gene3D" id="3.40.50.1820">
    <property type="entry name" value="alpha/beta hydrolase"/>
    <property type="match status" value="2"/>
</dbReference>
<dbReference type="PROSITE" id="PS00122">
    <property type="entry name" value="CARBOXYLESTERASE_B_1"/>
    <property type="match status" value="2"/>
</dbReference>
<evidence type="ECO:0000256" key="2">
    <source>
        <dbReference type="ARBA" id="ARBA00005964"/>
    </source>
</evidence>
<feature type="region of interest" description="Disordered" evidence="10">
    <location>
        <begin position="1158"/>
        <end position="1219"/>
    </location>
</feature>
<evidence type="ECO:0000259" key="12">
    <source>
        <dbReference type="SMART" id="SM01030"/>
    </source>
</evidence>
<feature type="chain" id="PRO_5035825103" description="Carboxylesterase type B domain-containing protein" evidence="11">
    <location>
        <begin position="25"/>
        <end position="2168"/>
    </location>
</feature>
<proteinExistence type="inferred from homology"/>
<accession>A0A8S1C7Y2</accession>
<evidence type="ECO:0000259" key="13">
    <source>
        <dbReference type="SMART" id="SM01031"/>
    </source>
</evidence>
<feature type="region of interest" description="Disordered" evidence="10">
    <location>
        <begin position="2119"/>
        <end position="2168"/>
    </location>
</feature>
<comment type="similarity">
    <text evidence="3">Belongs to the XPC family.</text>
</comment>
<comment type="similarity">
    <text evidence="2">Belongs to the type-B carboxylesterase/lipase family.</text>
</comment>
<reference evidence="15 16" key="1">
    <citation type="submission" date="2020-04" db="EMBL/GenBank/DDBJ databases">
        <authorList>
            <person name="Alioto T."/>
            <person name="Alioto T."/>
            <person name="Gomez Garrido J."/>
        </authorList>
    </citation>
    <scope>NUCLEOTIDE SEQUENCE [LARGE SCALE GENOMIC DNA]</scope>
</reference>
<dbReference type="Proteomes" id="UP000494165">
    <property type="component" value="Unassembled WGS sequence"/>
</dbReference>
<dbReference type="Gene3D" id="3.30.70.2460">
    <property type="entry name" value="Rad4, beta-hairpin domain BHD3"/>
    <property type="match status" value="1"/>
</dbReference>
<protein>
    <recommendedName>
        <fullName evidence="17">Carboxylesterase type B domain-containing protein</fullName>
    </recommendedName>
</protein>
<dbReference type="Pfam" id="PF00135">
    <property type="entry name" value="COesterase"/>
    <property type="match status" value="2"/>
</dbReference>
<feature type="compositionally biased region" description="Basic and acidic residues" evidence="10">
    <location>
        <begin position="1165"/>
        <end position="1179"/>
    </location>
</feature>
<feature type="compositionally biased region" description="Basic and acidic residues" evidence="10">
    <location>
        <begin position="1435"/>
        <end position="1448"/>
    </location>
</feature>
<dbReference type="SUPFAM" id="SSF54001">
    <property type="entry name" value="Cysteine proteinases"/>
    <property type="match status" value="1"/>
</dbReference>
<organism evidence="15 16">
    <name type="scientific">Cloeon dipterum</name>
    <dbReference type="NCBI Taxonomy" id="197152"/>
    <lineage>
        <taxon>Eukaryota</taxon>
        <taxon>Metazoa</taxon>
        <taxon>Ecdysozoa</taxon>
        <taxon>Arthropoda</taxon>
        <taxon>Hexapoda</taxon>
        <taxon>Insecta</taxon>
        <taxon>Pterygota</taxon>
        <taxon>Palaeoptera</taxon>
        <taxon>Ephemeroptera</taxon>
        <taxon>Pisciforma</taxon>
        <taxon>Baetidae</taxon>
        <taxon>Cloeon</taxon>
    </lineage>
</organism>